<name>A0ABQ7B0D7_BRACR</name>
<accession>A0ABQ7B0D7</accession>
<protein>
    <submittedName>
        <fullName evidence="1">Uncharacterized protein</fullName>
    </submittedName>
</protein>
<dbReference type="Proteomes" id="UP000266723">
    <property type="component" value="Unassembled WGS sequence"/>
</dbReference>
<keyword evidence="2" id="KW-1185">Reference proteome</keyword>
<evidence type="ECO:0000313" key="1">
    <source>
        <dbReference type="EMBL" id="KAF3519634.1"/>
    </source>
</evidence>
<reference evidence="1 2" key="1">
    <citation type="journal article" date="2020" name="BMC Genomics">
        <title>Intraspecific diversification of the crop wild relative Brassica cretica Lam. using demographic model selection.</title>
        <authorList>
            <person name="Kioukis A."/>
            <person name="Michalopoulou V.A."/>
            <person name="Briers L."/>
            <person name="Pirintsos S."/>
            <person name="Studholme D.J."/>
            <person name="Pavlidis P."/>
            <person name="Sarris P.F."/>
        </authorList>
    </citation>
    <scope>NUCLEOTIDE SEQUENCE [LARGE SCALE GENOMIC DNA]</scope>
    <source>
        <strain evidence="2">cv. PFS-1207/04</strain>
    </source>
</reference>
<dbReference type="EMBL" id="QGKV02001556">
    <property type="protein sequence ID" value="KAF3519634.1"/>
    <property type="molecule type" value="Genomic_DNA"/>
</dbReference>
<gene>
    <name evidence="1" type="ORF">DY000_02058681</name>
</gene>
<evidence type="ECO:0000313" key="2">
    <source>
        <dbReference type="Proteomes" id="UP000266723"/>
    </source>
</evidence>
<organism evidence="1 2">
    <name type="scientific">Brassica cretica</name>
    <name type="common">Mustard</name>
    <dbReference type="NCBI Taxonomy" id="69181"/>
    <lineage>
        <taxon>Eukaryota</taxon>
        <taxon>Viridiplantae</taxon>
        <taxon>Streptophyta</taxon>
        <taxon>Embryophyta</taxon>
        <taxon>Tracheophyta</taxon>
        <taxon>Spermatophyta</taxon>
        <taxon>Magnoliopsida</taxon>
        <taxon>eudicotyledons</taxon>
        <taxon>Gunneridae</taxon>
        <taxon>Pentapetalae</taxon>
        <taxon>rosids</taxon>
        <taxon>malvids</taxon>
        <taxon>Brassicales</taxon>
        <taxon>Brassicaceae</taxon>
        <taxon>Brassiceae</taxon>
        <taxon>Brassica</taxon>
    </lineage>
</organism>
<sequence>MLDGSAAEPALPPVEPETLRWITTAENEPLMEEKREGKKLCIAQCPKILLATPTILLVPVSFPPLAFHPFYCAIHSEFPLALSQAKLNQICGRLYASKVVVRSWLLVKMKGPVIVALVDGGNRCQSDLSFSSPSEKVLLEINAETSV</sequence>
<proteinExistence type="predicted"/>
<comment type="caution">
    <text evidence="1">The sequence shown here is derived from an EMBL/GenBank/DDBJ whole genome shotgun (WGS) entry which is preliminary data.</text>
</comment>